<organism evidence="1 2">
    <name type="scientific">Rubritalea halochordaticola</name>
    <dbReference type="NCBI Taxonomy" id="714537"/>
    <lineage>
        <taxon>Bacteria</taxon>
        <taxon>Pseudomonadati</taxon>
        <taxon>Verrucomicrobiota</taxon>
        <taxon>Verrucomicrobiia</taxon>
        <taxon>Verrucomicrobiales</taxon>
        <taxon>Rubritaleaceae</taxon>
        <taxon>Rubritalea</taxon>
    </lineage>
</organism>
<proteinExistence type="predicted"/>
<name>A0ABP9V997_9BACT</name>
<reference evidence="1 2" key="1">
    <citation type="submission" date="2024-02" db="EMBL/GenBank/DDBJ databases">
        <title>Rubritalea halochordaticola NBRC 107102.</title>
        <authorList>
            <person name="Ichikawa N."/>
            <person name="Katano-Makiyama Y."/>
            <person name="Hidaka K."/>
        </authorList>
    </citation>
    <scope>NUCLEOTIDE SEQUENCE [LARGE SCALE GENOMIC DNA]</scope>
    <source>
        <strain evidence="1 2">NBRC 107102</strain>
    </source>
</reference>
<dbReference type="EMBL" id="BAABRL010000020">
    <property type="protein sequence ID" value="GAA5497631.1"/>
    <property type="molecule type" value="Genomic_DNA"/>
</dbReference>
<dbReference type="InterPro" id="IPR010297">
    <property type="entry name" value="DUF900_hydrolase"/>
</dbReference>
<dbReference type="InterPro" id="IPR029058">
    <property type="entry name" value="AB_hydrolase_fold"/>
</dbReference>
<dbReference type="Pfam" id="PF05990">
    <property type="entry name" value="DUF900"/>
    <property type="match status" value="2"/>
</dbReference>
<accession>A0ABP9V997</accession>
<dbReference type="Gene3D" id="3.40.50.1820">
    <property type="entry name" value="alpha/beta hydrolase"/>
    <property type="match status" value="1"/>
</dbReference>
<evidence type="ECO:0008006" key="3">
    <source>
        <dbReference type="Google" id="ProtNLM"/>
    </source>
</evidence>
<sequence>MYIVTNRNIETGNAGLDVFGPHPSPKGPNELRLVEITELNHQWQSKILDDELTSEQVMALANKHHLSLDMNTTWYASLEVACKIFAQAQKEHKNILFFVHGYNNSMPDVITTLKEIEDRYSVIPVGFSWPANGGGTGAAAYLSDKKDARASCDALNRFIEKIQFYHNLLTQSLQDRLQNKASEKYGDNYMAVQNYYAKLLAKNCKTKLTLVCHSMGNYLMKYALFPSDGGSRKLVFDNVALVAADANNESHELWLHAIQTRNRVYITINEDDYALKWSRRKPGQEQKARLGHYRKGLIARNATYIDVTNASYVGNSHSYFKSKPVIKNKKLHQLFEDIFSGERVDDRLKYHPDVNVYTL</sequence>
<comment type="caution">
    <text evidence="1">The sequence shown here is derived from an EMBL/GenBank/DDBJ whole genome shotgun (WGS) entry which is preliminary data.</text>
</comment>
<dbReference type="SUPFAM" id="SSF53474">
    <property type="entry name" value="alpha/beta-Hydrolases"/>
    <property type="match status" value="1"/>
</dbReference>
<evidence type="ECO:0000313" key="2">
    <source>
        <dbReference type="Proteomes" id="UP001424741"/>
    </source>
</evidence>
<evidence type="ECO:0000313" key="1">
    <source>
        <dbReference type="EMBL" id="GAA5497631.1"/>
    </source>
</evidence>
<dbReference type="Proteomes" id="UP001424741">
    <property type="component" value="Unassembled WGS sequence"/>
</dbReference>
<protein>
    <recommendedName>
        <fullName evidence="3">Alpha/beta hydrolase</fullName>
    </recommendedName>
</protein>
<keyword evidence="2" id="KW-1185">Reference proteome</keyword>
<gene>
    <name evidence="1" type="ORF">Rhal01_03827</name>
</gene>
<dbReference type="RefSeq" id="WP_346190102.1">
    <property type="nucleotide sequence ID" value="NZ_BAABRL010000020.1"/>
</dbReference>